<dbReference type="CTD" id="253769"/>
<dbReference type="PROSITE" id="PS50294">
    <property type="entry name" value="WD_REPEATS_REGION"/>
    <property type="match status" value="3"/>
</dbReference>
<reference evidence="3" key="1">
    <citation type="submission" date="2025-08" db="UniProtKB">
        <authorList>
            <consortium name="RefSeq"/>
        </authorList>
    </citation>
    <scope>IDENTIFICATION</scope>
</reference>
<evidence type="ECO:0000313" key="3">
    <source>
        <dbReference type="RefSeq" id="XP_028279249.1"/>
    </source>
</evidence>
<keyword evidence="1" id="KW-0853">WD repeat</keyword>
<dbReference type="InterPro" id="IPR042411">
    <property type="entry name" value="WDR27"/>
</dbReference>
<dbReference type="RefSeq" id="XP_028279249.1">
    <property type="nucleotide sequence ID" value="XM_028423448.1"/>
</dbReference>
<keyword evidence="2" id="KW-1185">Reference proteome</keyword>
<accession>A0A6P7JQN5</accession>
<dbReference type="InParanoid" id="A0A6P7JQN5"/>
<dbReference type="Pfam" id="PF00400">
    <property type="entry name" value="WD40"/>
    <property type="match status" value="5"/>
</dbReference>
<dbReference type="AlphaFoldDB" id="A0A6P7JQN5"/>
<dbReference type="SMART" id="SM00320">
    <property type="entry name" value="WD40"/>
    <property type="match status" value="11"/>
</dbReference>
<dbReference type="Gene3D" id="2.130.10.10">
    <property type="entry name" value="YVTN repeat-like/Quinoprotein amine dehydrogenase"/>
    <property type="match status" value="4"/>
</dbReference>
<feature type="repeat" description="WD" evidence="1">
    <location>
        <begin position="752"/>
        <end position="793"/>
    </location>
</feature>
<proteinExistence type="predicted"/>
<dbReference type="InterPro" id="IPR001680">
    <property type="entry name" value="WD40_rpt"/>
</dbReference>
<feature type="repeat" description="WD" evidence="1">
    <location>
        <begin position="510"/>
        <end position="541"/>
    </location>
</feature>
<dbReference type="Proteomes" id="UP000515145">
    <property type="component" value="Chromosome 15"/>
</dbReference>
<dbReference type="FunCoup" id="A0A6P7JQN5">
    <property type="interactions" value="77"/>
</dbReference>
<evidence type="ECO:0000313" key="2">
    <source>
        <dbReference type="Proteomes" id="UP000515145"/>
    </source>
</evidence>
<feature type="repeat" description="WD" evidence="1">
    <location>
        <begin position="142"/>
        <end position="184"/>
    </location>
</feature>
<dbReference type="SUPFAM" id="SSF50998">
    <property type="entry name" value="Quinoprotein alcohol dehydrogenase-like"/>
    <property type="match status" value="1"/>
</dbReference>
<sequence length="804" mass="88862">MIEKLTVTPDRVLSNKQLACCRSHCGLPIHGSKILIYNNDDVQQEPLVLTGHHREISAMTFGKRSRPVTLCSASPDYIIVWDVELCQKRTQEGKVAAGKVIGTLLGEVVHLTFCYSDERVAACSGATIYVLSSKRQEVISTLTGHLGPLTSAEFCSWNKDLLVTTSEDRTFKVWDLKAEVVVYQSFVLSASPLLSVCFSEKDNHLITGSKDGQVWCFSLKDDHKCQLVTKMDLQAMEKTHHLRQKSAGNVTTQQSACQNNHETSKPVLNMAFCGSFSQTNSDRQKDNSWFCIGSSDGLYVVDVATSELLTVLYFRDHPNLNIFTAGSWSVPPGCASTMVALVSSVFTPCVVLLELPLCDLVRRRTCSEGFSVFPSSPPLLESPLNAELKKKEPNHPKKKGGVKEQPLVFHSKVKSSGYTSAPRKIMFSPKTNVQKVSSSKKKANKSIGLIHRDYPADSNAPTNMCIDLRVSSKQVSCLQYSGDGKQILCGLGDSSVLLYKSSLTGKPTACIGHDKPVGSVSWSLNRQWWLSASEDQSLRIWTHCNPEPAIVVGKSMFSKPIRSAQFYYLDKFILLGSGPSLLLYLYNVDMTHDDIKRYEQRSIVKLARSFTTTTATEITALSAINDFFSYIVLVCGSDRSIQVFDMNKGTVVSTLPDAHSRAIHCITQNKGPVFSTQTPDSHNLFLTSAATDGVKMWDLRTLRCVQRYDNHLNRCHPCSSAISPCGRFIASGSEDHCAYVYDIRSSTYLHKLQNHSDTVLSVAFNPSTPELLTGTLDGKLRLFHPSSGSYLTHNTLAFTALHSL</sequence>
<dbReference type="InterPro" id="IPR015943">
    <property type="entry name" value="WD40/YVTN_repeat-like_dom_sf"/>
</dbReference>
<evidence type="ECO:0000256" key="1">
    <source>
        <dbReference type="PROSITE-ProRule" id="PRU00221"/>
    </source>
</evidence>
<name>A0A6P7JQN5_9TELE</name>
<protein>
    <submittedName>
        <fullName evidence="3">WD repeat-containing protein 27</fullName>
    </submittedName>
</protein>
<dbReference type="PANTHER" id="PTHR44525:SF1">
    <property type="entry name" value="WD REPEAT-CONTAINING PROTEIN 27"/>
    <property type="match status" value="1"/>
</dbReference>
<dbReference type="OrthoDB" id="20669at2759"/>
<dbReference type="PROSITE" id="PS50082">
    <property type="entry name" value="WD_REPEATS_2"/>
    <property type="match status" value="3"/>
</dbReference>
<dbReference type="PANTHER" id="PTHR44525">
    <property type="entry name" value="WD REPEAT-CONTAINING PROTEIN 27"/>
    <property type="match status" value="1"/>
</dbReference>
<gene>
    <name evidence="3" type="primary">wdr27</name>
</gene>
<dbReference type="InterPro" id="IPR011047">
    <property type="entry name" value="Quinoprotein_ADH-like_sf"/>
</dbReference>
<organism evidence="2 3">
    <name type="scientific">Parambassis ranga</name>
    <name type="common">Indian glassy fish</name>
    <dbReference type="NCBI Taxonomy" id="210632"/>
    <lineage>
        <taxon>Eukaryota</taxon>
        <taxon>Metazoa</taxon>
        <taxon>Chordata</taxon>
        <taxon>Craniata</taxon>
        <taxon>Vertebrata</taxon>
        <taxon>Euteleostomi</taxon>
        <taxon>Actinopterygii</taxon>
        <taxon>Neopterygii</taxon>
        <taxon>Teleostei</taxon>
        <taxon>Neoteleostei</taxon>
        <taxon>Acanthomorphata</taxon>
        <taxon>Ovalentaria</taxon>
        <taxon>Ambassidae</taxon>
        <taxon>Parambassis</taxon>
    </lineage>
</organism>
<dbReference type="GeneID" id="114447277"/>